<accession>A0ACA9QVY4</accession>
<feature type="non-terminal residue" evidence="1">
    <location>
        <position position="167"/>
    </location>
</feature>
<feature type="non-terminal residue" evidence="1">
    <location>
        <position position="1"/>
    </location>
</feature>
<dbReference type="EMBL" id="CAJVPW010051489">
    <property type="protein sequence ID" value="CAG8766591.1"/>
    <property type="molecule type" value="Genomic_DNA"/>
</dbReference>
<keyword evidence="2" id="KW-1185">Reference proteome</keyword>
<protein>
    <submittedName>
        <fullName evidence="1">9746_t:CDS:1</fullName>
    </submittedName>
</protein>
<gene>
    <name evidence="1" type="ORF">SPELUC_LOCUS15498</name>
</gene>
<dbReference type="Proteomes" id="UP000789366">
    <property type="component" value="Unassembled WGS sequence"/>
</dbReference>
<reference evidence="1" key="1">
    <citation type="submission" date="2021-06" db="EMBL/GenBank/DDBJ databases">
        <authorList>
            <person name="Kallberg Y."/>
            <person name="Tangrot J."/>
            <person name="Rosling A."/>
        </authorList>
    </citation>
    <scope>NUCLEOTIDE SEQUENCE</scope>
    <source>
        <strain evidence="1">28 12/20/2015</strain>
    </source>
</reference>
<sequence>DASSLYLKLIKKQQADPTFHIDAQFEDSIAKTNRYLIILCIMILVDNYNCSCLTAAAIHQLYYCREAWVLCFIHHAFNADVQSTQHVESYNAKIKNCVNELSSVLELEQSVEKLLEKESCFVHLNETMSQLPCFLMSAILKFQQNEINHSIHYRCHIVNLENKLEQQ</sequence>
<proteinExistence type="predicted"/>
<evidence type="ECO:0000313" key="2">
    <source>
        <dbReference type="Proteomes" id="UP000789366"/>
    </source>
</evidence>
<organism evidence="1 2">
    <name type="scientific">Cetraspora pellucida</name>
    <dbReference type="NCBI Taxonomy" id="1433469"/>
    <lineage>
        <taxon>Eukaryota</taxon>
        <taxon>Fungi</taxon>
        <taxon>Fungi incertae sedis</taxon>
        <taxon>Mucoromycota</taxon>
        <taxon>Glomeromycotina</taxon>
        <taxon>Glomeromycetes</taxon>
        <taxon>Diversisporales</taxon>
        <taxon>Gigasporaceae</taxon>
        <taxon>Cetraspora</taxon>
    </lineage>
</organism>
<evidence type="ECO:0000313" key="1">
    <source>
        <dbReference type="EMBL" id="CAG8766591.1"/>
    </source>
</evidence>
<comment type="caution">
    <text evidence="1">The sequence shown here is derived from an EMBL/GenBank/DDBJ whole genome shotgun (WGS) entry which is preliminary data.</text>
</comment>
<name>A0ACA9QVY4_9GLOM</name>